<proteinExistence type="predicted"/>
<dbReference type="InterPro" id="IPR002559">
    <property type="entry name" value="Transposase_11"/>
</dbReference>
<dbReference type="Pfam" id="PF01609">
    <property type="entry name" value="DDE_Tnp_1"/>
    <property type="match status" value="1"/>
</dbReference>
<dbReference type="GO" id="GO:0006313">
    <property type="term" value="P:DNA transposition"/>
    <property type="evidence" value="ECO:0007669"/>
    <property type="project" value="InterPro"/>
</dbReference>
<feature type="domain" description="Transposase IS4-like" evidence="2">
    <location>
        <begin position="41"/>
        <end position="202"/>
    </location>
</feature>
<feature type="region of interest" description="Disordered" evidence="1">
    <location>
        <begin position="51"/>
        <end position="73"/>
    </location>
</feature>
<name>A0AB33VEM2_RALSU</name>
<protein>
    <submittedName>
        <fullName evidence="3">Transposase</fullName>
    </submittedName>
</protein>
<dbReference type="GO" id="GO:0003677">
    <property type="term" value="F:DNA binding"/>
    <property type="evidence" value="ECO:0007669"/>
    <property type="project" value="InterPro"/>
</dbReference>
<dbReference type="Proteomes" id="UP000005933">
    <property type="component" value="Unassembled WGS sequence"/>
</dbReference>
<evidence type="ECO:0000313" key="3">
    <source>
        <dbReference type="EMBL" id="EAP73363.1"/>
    </source>
</evidence>
<comment type="caution">
    <text evidence="3">The sequence shown here is derived from an EMBL/GenBank/DDBJ whole genome shotgun (WGS) entry which is preliminary data.</text>
</comment>
<dbReference type="AlphaFoldDB" id="A0AB33VEM2"/>
<gene>
    <name evidence="3" type="ORF">RRSL_03053</name>
</gene>
<dbReference type="GO" id="GO:0004803">
    <property type="term" value="F:transposase activity"/>
    <property type="evidence" value="ECO:0007669"/>
    <property type="project" value="InterPro"/>
</dbReference>
<reference evidence="3 4" key="1">
    <citation type="journal article" date="2006" name="Mol. Plant Microbe Interact.">
        <title>Identification of open reading frames unique to a select agent: Ralstonia solanacearum race 3 biovar 2.</title>
        <authorList>
            <person name="Gabriel D.W."/>
            <person name="Allen C."/>
            <person name="Schell M."/>
            <person name="Denny T.P."/>
            <person name="Greenberg J.T."/>
            <person name="Duan Y.P."/>
            <person name="Flores-Cruz Z."/>
            <person name="Huang Q."/>
            <person name="Clifford J.M."/>
            <person name="Presting G."/>
            <person name="Gonzalez E.T."/>
            <person name="Reddy J."/>
            <person name="Elphinstone J."/>
            <person name="Swanson J."/>
            <person name="Yao J."/>
            <person name="Mulholland V."/>
            <person name="Liu L."/>
            <person name="Farmerie W."/>
            <person name="Patnaikuni M."/>
            <person name="Balogh B."/>
            <person name="Norman D."/>
            <person name="Alvarez A."/>
            <person name="Castillo J.A."/>
            <person name="Jones J."/>
            <person name="Saddler G."/>
            <person name="Walunas T."/>
            <person name="Zhukov A."/>
            <person name="Mikhailova N."/>
        </authorList>
    </citation>
    <scope>NUCLEOTIDE SEQUENCE [LARGE SCALE GENOMIC DNA]</scope>
    <source>
        <strain evidence="3 4">UW551</strain>
    </source>
</reference>
<accession>A0AB33VEM2</accession>
<dbReference type="EMBL" id="AAKL01000015">
    <property type="protein sequence ID" value="EAP73363.1"/>
    <property type="molecule type" value="Genomic_DNA"/>
</dbReference>
<sequence>MNRRGCYPKRIPVTSSLFRERSGTWANRFPLKRLREHDQIDWSRARLNGAAVASPPAGEQTGPNPTDRGKLGRRRHLVLDRREVPPALTVTGANRHDSVVFEARVDAIPSVPGLPGRPRCRPDKRHADKGYGFARYRQPLRKRGIEPRIARRGIESHARLGRHRWGVKRTHAWLAAFGKLRMRFERHIDIHMALLGLACAVMCSRLV</sequence>
<organism evidence="3 4">
    <name type="scientific">Ralstonia solanacearum (strain UW551)</name>
    <dbReference type="NCBI Taxonomy" id="342110"/>
    <lineage>
        <taxon>Bacteria</taxon>
        <taxon>Pseudomonadati</taxon>
        <taxon>Pseudomonadota</taxon>
        <taxon>Betaproteobacteria</taxon>
        <taxon>Burkholderiales</taxon>
        <taxon>Burkholderiaceae</taxon>
        <taxon>Ralstonia</taxon>
        <taxon>Ralstonia solanacearum species complex</taxon>
    </lineage>
</organism>
<dbReference type="PANTHER" id="PTHR30007:SF1">
    <property type="entry name" value="BLR1914 PROTEIN"/>
    <property type="match status" value="1"/>
</dbReference>
<evidence type="ECO:0000259" key="2">
    <source>
        <dbReference type="Pfam" id="PF01609"/>
    </source>
</evidence>
<evidence type="ECO:0000256" key="1">
    <source>
        <dbReference type="SAM" id="MobiDB-lite"/>
    </source>
</evidence>
<dbReference type="PANTHER" id="PTHR30007">
    <property type="entry name" value="PHP DOMAIN PROTEIN"/>
    <property type="match status" value="1"/>
</dbReference>
<evidence type="ECO:0000313" key="4">
    <source>
        <dbReference type="Proteomes" id="UP000005933"/>
    </source>
</evidence>